<dbReference type="PANTHER" id="PTHR47495">
    <property type="entry name" value="ALDEHYDE DEHYDROGENASE"/>
    <property type="match status" value="1"/>
</dbReference>
<dbReference type="Proteomes" id="UP000831327">
    <property type="component" value="Chromosome"/>
</dbReference>
<sequence>MTTTETIRASRRSVLAGAGAFVLGFHVAPKGALGQAAAPAATPEINAWVVIHPDDRVVLRMARSEMGQGTRTGLCQMIAEELHCDWAKIETEYVTPGQSLARNRAWGNFLTAGSQGIRQSQDYVRRGGAAARIMLVQAAAAQWNVPASECAARDSVITHTPTGRTLRYGQVAAAAARLTPPDPVPLKDPREWTLIGRSVPRLDTVAKTTGALVYGSDLKMPGMLVSVPKRCPVFGGRVRSFDAARVRSMPGVKHVLQVGDSAVAVVADTFWQAKVALDALPIEWDVGDNGRVQQSTIDAMLDEGLNAAEAFVGNSNGDARAAIAAAPRKVEAVYSYPFQNHAPMEPMNATVVWTAARCDVWCPTQNGEAALVATAQAAGLPQQQCDVHRVDLGGGFGRRTTHDWLIDAVLTAKQIPGVPIKTMWTREEDMTHGRYHPVTKAKMTAGIDAQGNITGLHMRISGQSILSFVFPTALQNGRDPVQFQGLNAGGAESAIGYSFPNLLIDHAMRNTHVPPHFWRGVNHNQNAIYLECFLDEVAHATNQDPLALRRKLMGNHPKHLAVLNAVAERVGWGSAPPAGRFRGIAQQMGFGSYVAAAAEVSVSDAGVLRIHRIVAATDSGVAVNPRQIEMQVEGSFVYGLSALLYGECTVKDGAIEQTNFDTYNVLRMDEMPQVETIVMPSGGFWGGVGEPTIMVAAPAVLNAIFAATGKRIRSVPLKDQDLRRA</sequence>
<keyword evidence="3" id="KW-1185">Reference proteome</keyword>
<evidence type="ECO:0000259" key="1">
    <source>
        <dbReference type="SMART" id="SM01008"/>
    </source>
</evidence>
<dbReference type="SUPFAM" id="SSF56003">
    <property type="entry name" value="Molybdenum cofactor-binding domain"/>
    <property type="match status" value="2"/>
</dbReference>
<dbReference type="InterPro" id="IPR037165">
    <property type="entry name" value="AldOxase/xan_DH_Mopterin-bd_sf"/>
</dbReference>
<evidence type="ECO:0000313" key="2">
    <source>
        <dbReference type="EMBL" id="BDG71266.1"/>
    </source>
</evidence>
<dbReference type="InterPro" id="IPR052516">
    <property type="entry name" value="N-heterocyclic_Hydroxylase"/>
</dbReference>
<dbReference type="PROSITE" id="PS51318">
    <property type="entry name" value="TAT"/>
    <property type="match status" value="1"/>
</dbReference>
<dbReference type="Pfam" id="PF20256">
    <property type="entry name" value="MoCoBD_2"/>
    <property type="match status" value="2"/>
</dbReference>
<reference evidence="2 3" key="1">
    <citation type="journal article" date="2016" name="Microbes Environ.">
        <title>Phylogenetically diverse aerobic anoxygenic phototrophic bacteria isolated from epilithic biofilms in Tama river, Japan.</title>
        <authorList>
            <person name="Hirose S."/>
            <person name="Matsuura K."/>
            <person name="Haruta S."/>
        </authorList>
    </citation>
    <scope>NUCLEOTIDE SEQUENCE [LARGE SCALE GENOMIC DNA]</scope>
    <source>
        <strain evidence="2 3">S08</strain>
    </source>
</reference>
<dbReference type="InterPro" id="IPR008274">
    <property type="entry name" value="AldOxase/xan_DH_MoCoBD1"/>
</dbReference>
<feature type="domain" description="Aldehyde oxidase/xanthine dehydrogenase a/b hammerhead" evidence="1">
    <location>
        <begin position="209"/>
        <end position="288"/>
    </location>
</feature>
<protein>
    <submittedName>
        <fullName evidence="2">Aldehyde dehydrogenase</fullName>
    </submittedName>
</protein>
<dbReference type="Gene3D" id="3.30.365.10">
    <property type="entry name" value="Aldehyde oxidase/xanthine dehydrogenase, molybdopterin binding domain"/>
    <property type="match status" value="4"/>
</dbReference>
<dbReference type="InterPro" id="IPR006311">
    <property type="entry name" value="TAT_signal"/>
</dbReference>
<dbReference type="Gene3D" id="3.90.1170.50">
    <property type="entry name" value="Aldehyde oxidase/xanthine dehydrogenase, a/b hammerhead"/>
    <property type="match status" value="1"/>
</dbReference>
<proteinExistence type="predicted"/>
<dbReference type="EMBL" id="AP025637">
    <property type="protein sequence ID" value="BDG71266.1"/>
    <property type="molecule type" value="Genomic_DNA"/>
</dbReference>
<dbReference type="SMART" id="SM01008">
    <property type="entry name" value="Ald_Xan_dh_C"/>
    <property type="match status" value="1"/>
</dbReference>
<dbReference type="Pfam" id="PF02738">
    <property type="entry name" value="MoCoBD_1"/>
    <property type="match status" value="1"/>
</dbReference>
<dbReference type="PIRSF" id="PIRSF036389">
    <property type="entry name" value="IOR_B"/>
    <property type="match status" value="1"/>
</dbReference>
<accession>A0ABN6NXX0</accession>
<dbReference type="InterPro" id="IPR000674">
    <property type="entry name" value="Ald_Oxase/Xan_DH_a/b"/>
</dbReference>
<dbReference type="RefSeq" id="WP_244458548.1">
    <property type="nucleotide sequence ID" value="NZ_AP025637.1"/>
</dbReference>
<organism evidence="2 3">
    <name type="scientific">Roseomonas fluvialis</name>
    <dbReference type="NCBI Taxonomy" id="1750527"/>
    <lineage>
        <taxon>Bacteria</taxon>
        <taxon>Pseudomonadati</taxon>
        <taxon>Pseudomonadota</taxon>
        <taxon>Alphaproteobacteria</taxon>
        <taxon>Acetobacterales</taxon>
        <taxon>Roseomonadaceae</taxon>
        <taxon>Roseomonas</taxon>
    </lineage>
</organism>
<evidence type="ECO:0000313" key="3">
    <source>
        <dbReference type="Proteomes" id="UP000831327"/>
    </source>
</evidence>
<gene>
    <name evidence="2" type="ORF">Rmf_11950</name>
</gene>
<dbReference type="PANTHER" id="PTHR47495:SF2">
    <property type="entry name" value="ALDEHYDE DEHYDROGENASE"/>
    <property type="match status" value="1"/>
</dbReference>
<dbReference type="InterPro" id="IPR012368">
    <property type="entry name" value="OxRdtase_Mopterin-bd_su_IorB"/>
</dbReference>
<dbReference type="InterPro" id="IPR046867">
    <property type="entry name" value="AldOxase/xan_DH_MoCoBD2"/>
</dbReference>
<name>A0ABN6NXX0_9PROT</name>